<feature type="transmembrane region" description="Helical" evidence="18">
    <location>
        <begin position="268"/>
        <end position="288"/>
    </location>
</feature>
<dbReference type="InterPro" id="IPR001752">
    <property type="entry name" value="Kinesin_motor_dom"/>
</dbReference>
<dbReference type="Gene3D" id="1.10.510.10">
    <property type="entry name" value="Transferase(Phosphotransferase) domain 1"/>
    <property type="match status" value="1"/>
</dbReference>
<dbReference type="FunFam" id="3.30.200.20:FF:000178">
    <property type="entry name" value="serine/threonine-protein kinase PBS1-like"/>
    <property type="match status" value="1"/>
</dbReference>
<keyword evidence="6" id="KW-0493">Microtubule</keyword>
<dbReference type="InterPro" id="IPR027417">
    <property type="entry name" value="P-loop_NTPase"/>
</dbReference>
<evidence type="ECO:0000256" key="2">
    <source>
        <dbReference type="ARBA" id="ARBA00007310"/>
    </source>
</evidence>
<dbReference type="SMART" id="SM00129">
    <property type="entry name" value="KISc"/>
    <property type="match status" value="1"/>
</dbReference>
<keyword evidence="8" id="KW-0547">Nucleotide-binding</keyword>
<dbReference type="PROSITE" id="PS00411">
    <property type="entry name" value="KINESIN_MOTOR_1"/>
    <property type="match status" value="1"/>
</dbReference>
<keyword evidence="11 18" id="KW-1133">Transmembrane helix</keyword>
<dbReference type="EMBL" id="CP097502">
    <property type="protein sequence ID" value="URD76742.1"/>
    <property type="molecule type" value="Genomic_DNA"/>
</dbReference>
<name>A0A9E7JDM5_9LILI</name>
<dbReference type="PROSITE" id="PS00108">
    <property type="entry name" value="PROTEIN_KINASE_ST"/>
    <property type="match status" value="1"/>
</dbReference>
<evidence type="ECO:0000256" key="8">
    <source>
        <dbReference type="ARBA" id="ARBA00022741"/>
    </source>
</evidence>
<dbReference type="Gene3D" id="3.30.200.20">
    <property type="entry name" value="Phosphorylase Kinase, domain 1"/>
    <property type="match status" value="1"/>
</dbReference>
<keyword evidence="16" id="KW-0175">Coiled coil</keyword>
<feature type="compositionally biased region" description="Basic and acidic residues" evidence="17">
    <location>
        <begin position="1106"/>
        <end position="1119"/>
    </location>
</feature>
<dbReference type="PRINTS" id="PR00380">
    <property type="entry name" value="KINESINHEAVY"/>
</dbReference>
<dbReference type="GO" id="GO:0005524">
    <property type="term" value="F:ATP binding"/>
    <property type="evidence" value="ECO:0007669"/>
    <property type="project" value="UniProtKB-KW"/>
</dbReference>
<dbReference type="PANTHER" id="PTHR27009">
    <property type="entry name" value="RUST RESISTANCE KINASE LR10-RELATED"/>
    <property type="match status" value="1"/>
</dbReference>
<proteinExistence type="inferred from homology"/>
<dbReference type="GO" id="GO:0016020">
    <property type="term" value="C:membrane"/>
    <property type="evidence" value="ECO:0007669"/>
    <property type="project" value="UniProtKB-SubCell"/>
</dbReference>
<dbReference type="GO" id="GO:0007018">
    <property type="term" value="P:microtubule-based movement"/>
    <property type="evidence" value="ECO:0007669"/>
    <property type="project" value="InterPro"/>
</dbReference>
<dbReference type="InterPro" id="IPR036961">
    <property type="entry name" value="Kinesin_motor_dom_sf"/>
</dbReference>
<evidence type="ECO:0000256" key="7">
    <source>
        <dbReference type="ARBA" id="ARBA00022729"/>
    </source>
</evidence>
<protein>
    <submittedName>
        <fullName evidence="22">Kinesin motor domain containing protein</fullName>
    </submittedName>
</protein>
<evidence type="ECO:0000259" key="20">
    <source>
        <dbReference type="PROSITE" id="PS50011"/>
    </source>
</evidence>
<dbReference type="Gene3D" id="3.40.850.10">
    <property type="entry name" value="Kinesin motor domain"/>
    <property type="match status" value="1"/>
</dbReference>
<keyword evidence="5 18" id="KW-0812">Transmembrane</keyword>
<accession>A0A9E7JDM5</accession>
<dbReference type="SUPFAM" id="SSF52540">
    <property type="entry name" value="P-loop containing nucleoside triphosphate hydrolases"/>
    <property type="match status" value="1"/>
</dbReference>
<sequence length="1413" mass="157415">MNPRILPSHKEIFTVFFFFFFFWILCLVVGSPVLAATTGHGDCQPQTCGNHTIKYPFWLSKKQPSYCGVPPFNVTCSSSGGQAETLSLNVFDAVYHVKNIFYENKSVQITAARFDDDRCPLPTVNITSGLYPFDLSPANKLIFFLSNCPSSLNLPAFQNISCAAGGLAYFGGEYNASGKLNLSGGVCTPLVVPVVSYIDVGIKVNYSSLLRTGWLLNWTAPDCTECSDSGGQCGFNDTTSKFMCICPDGAHARKCGDVEAHSSSKRKIIIVFSSFGGLLLCLCVFLLIHYKKSHEGNVQSAEALLNMHGALSPKRYKYSEIKRMTRSFSDKLGHGGCGTVYKGTLQDGHPVAVKLLTASKGNGEEFINEVASISRTSHVNIVSLLGFCLEGSKRALVYEFMPNGSLEKFIYAENSETRTPIGLEKLYEISVGIARGLEYLHRGCNTRIVHFDIKPHNILLDQDFCPKISDFGLAKLGSPKESILSMAAPRGTVGYIAPEVFSRGFGAVSSKADVYSYGMMALEMVGGRKNIDAAVENGSEIYFPHWIYDRLGGKNEIDISGLNSESEETVRKMIIVGLWCIQMMPGNRPSMTVGVPHFKRPPLCLSLLLLLLFFSSLLFSLKQNPSHRLHQIKALEFVTLSLFAVTSVDYKGSEFARIPPNFLTTRPQICSLSLPILTGFRRRGVPQFVPRVGLLPSISTPERDFTIKISAMEIYNEIVRDLLKPDSGPLRLLDDPERGTIVDKLEEETAKDSQHLRHLIGLCEEQRQVGETALNDNSSRSHQIIRLIVESTVRENSDCVKSFVASLNFVDLAGSERAGQTHASGARLKEGCHINRSLLNLTTVVSDKQLVKQLQKEVARLEAELRTPEPSACSDALLMEKELKIEQGLNPFASSPCRVVKSLTFSGVSPNAGDKSHGKVERARNPMRQSSTVPSMLVHEIRKLEQLQEQLGEEANRALEVLQKEVACHRLGNQDAAETIAKLQAEIREMRVFRSLSKDDDICNVMTSQNAGANLKEEITRLHSQGSSIATLEEKLENVQKSIDKLVMSLPNNNHCVETNPKSSKSQIKKKKMLPLTVSSNVNRPNLIRAPCSPLSSSRQVLESEVENKVPENDTESHENISVSEKVTPSKSEDGGDISSREGTPGYRRSSSVNMRKMQKMFQNAAEENVRSIRAYVTELKERVAKLQYQKQLLVCQVLELEANEAAGYDAVEGDENITDAENSPDAWKSRFKEQMQQIIQLWDVCHVSIIHRTQFYLLFRGDPADQIYIEVEVRRLTWLQQHFAEVGNASPAQMGDESISLSSSIKALRHEREFLARRLQSRLTEDERERLYSKWQVPLEGKQRKLQLVYKLWADPNDPIHIEESADIVARLVGFCEGGNMAKEMFELNFTLPASKKPWLLGWQPISNLLRL</sequence>
<feature type="chain" id="PRO_5038848725" evidence="19">
    <location>
        <begin position="36"/>
        <end position="1413"/>
    </location>
</feature>
<keyword evidence="9" id="KW-0418">Kinase</keyword>
<dbReference type="FunFam" id="1.10.510.10:FF:000590">
    <property type="entry name" value="PR5-like receptor kinase"/>
    <property type="match status" value="1"/>
</dbReference>
<feature type="coiled-coil region" evidence="16">
    <location>
        <begin position="937"/>
        <end position="964"/>
    </location>
</feature>
<reference evidence="22" key="1">
    <citation type="submission" date="2022-05" db="EMBL/GenBank/DDBJ databases">
        <title>The Musa troglodytarum L. genome provides insights into the mechanism of non-climacteric behaviour and enrichment of carotenoids.</title>
        <authorList>
            <person name="Wang J."/>
        </authorList>
    </citation>
    <scope>NUCLEOTIDE SEQUENCE</scope>
    <source>
        <tissue evidence="22">Leaf</tissue>
    </source>
</reference>
<dbReference type="Pfam" id="PF14380">
    <property type="entry name" value="WAK_assoc"/>
    <property type="match status" value="1"/>
</dbReference>
<dbReference type="Pfam" id="PF11995">
    <property type="entry name" value="DUF3490"/>
    <property type="match status" value="1"/>
</dbReference>
<dbReference type="InterPro" id="IPR025287">
    <property type="entry name" value="WAK_GUB"/>
</dbReference>
<feature type="domain" description="Kinesin motor" evidence="21">
    <location>
        <begin position="697"/>
        <end position="846"/>
    </location>
</feature>
<evidence type="ECO:0000256" key="4">
    <source>
        <dbReference type="ARBA" id="ARBA00022679"/>
    </source>
</evidence>
<evidence type="ECO:0000313" key="23">
    <source>
        <dbReference type="Proteomes" id="UP001055439"/>
    </source>
</evidence>
<dbReference type="GO" id="GO:0003777">
    <property type="term" value="F:microtubule motor activity"/>
    <property type="evidence" value="ECO:0007669"/>
    <property type="project" value="InterPro"/>
</dbReference>
<dbReference type="OrthoDB" id="3176171at2759"/>
<dbReference type="InterPro" id="IPR000719">
    <property type="entry name" value="Prot_kinase_dom"/>
</dbReference>
<comment type="similarity">
    <text evidence="2">Belongs to the TRAFAC class myosin-kinesin ATPase superfamily. Kinesin family. KIN-7 subfamily.</text>
</comment>
<comment type="subcellular location">
    <subcellularLocation>
        <location evidence="1">Membrane</location>
        <topology evidence="1">Single-pass type I membrane protein</topology>
    </subcellularLocation>
</comment>
<evidence type="ECO:0000256" key="17">
    <source>
        <dbReference type="SAM" id="MobiDB-lite"/>
    </source>
</evidence>
<dbReference type="PROSITE" id="PS50067">
    <property type="entry name" value="KINESIN_MOTOR_2"/>
    <property type="match status" value="1"/>
</dbReference>
<evidence type="ECO:0000259" key="21">
    <source>
        <dbReference type="PROSITE" id="PS50067"/>
    </source>
</evidence>
<dbReference type="Pfam" id="PF13947">
    <property type="entry name" value="GUB_WAK_bind"/>
    <property type="match status" value="1"/>
</dbReference>
<dbReference type="Pfam" id="PF00069">
    <property type="entry name" value="Pkinase"/>
    <property type="match status" value="1"/>
</dbReference>
<keyword evidence="14" id="KW-0325">Glycoprotein</keyword>
<evidence type="ECO:0000256" key="16">
    <source>
        <dbReference type="SAM" id="Coils"/>
    </source>
</evidence>
<gene>
    <name evidence="22" type="ORF">MUK42_09436</name>
</gene>
<keyword evidence="10" id="KW-0067">ATP-binding</keyword>
<evidence type="ECO:0000256" key="14">
    <source>
        <dbReference type="ARBA" id="ARBA00023180"/>
    </source>
</evidence>
<feature type="domain" description="Protein kinase" evidence="20">
    <location>
        <begin position="326"/>
        <end position="603"/>
    </location>
</feature>
<evidence type="ECO:0000256" key="18">
    <source>
        <dbReference type="SAM" id="Phobius"/>
    </source>
</evidence>
<dbReference type="InterPro" id="IPR032872">
    <property type="entry name" value="WAK_assoc_C"/>
</dbReference>
<dbReference type="InterPro" id="IPR011009">
    <property type="entry name" value="Kinase-like_dom_sf"/>
</dbReference>
<dbReference type="GO" id="GO:0004674">
    <property type="term" value="F:protein serine/threonine kinase activity"/>
    <property type="evidence" value="ECO:0007669"/>
    <property type="project" value="UniProtKB-KW"/>
</dbReference>
<keyword evidence="23" id="KW-1185">Reference proteome</keyword>
<evidence type="ECO:0000313" key="22">
    <source>
        <dbReference type="EMBL" id="URD76742.1"/>
    </source>
</evidence>
<keyword evidence="7 19" id="KW-0732">Signal</keyword>
<dbReference type="PROSITE" id="PS50011">
    <property type="entry name" value="PROTEIN_KINASE_DOM"/>
    <property type="match status" value="1"/>
</dbReference>
<dbReference type="InterPro" id="IPR019821">
    <property type="entry name" value="Kinesin_motor_CS"/>
</dbReference>
<feature type="signal peptide" evidence="19">
    <location>
        <begin position="1"/>
        <end position="35"/>
    </location>
</feature>
<comment type="caution">
    <text evidence="15">Lacks conserved residue(s) required for the propagation of feature annotation.</text>
</comment>
<feature type="region of interest" description="Disordered" evidence="17">
    <location>
        <begin position="1054"/>
        <end position="1153"/>
    </location>
</feature>
<keyword evidence="13" id="KW-0505">Motor protein</keyword>
<dbReference type="GO" id="GO:0008017">
    <property type="term" value="F:microtubule binding"/>
    <property type="evidence" value="ECO:0007669"/>
    <property type="project" value="InterPro"/>
</dbReference>
<organism evidence="22 23">
    <name type="scientific">Musa troglodytarum</name>
    <name type="common">fe'i banana</name>
    <dbReference type="NCBI Taxonomy" id="320322"/>
    <lineage>
        <taxon>Eukaryota</taxon>
        <taxon>Viridiplantae</taxon>
        <taxon>Streptophyta</taxon>
        <taxon>Embryophyta</taxon>
        <taxon>Tracheophyta</taxon>
        <taxon>Spermatophyta</taxon>
        <taxon>Magnoliopsida</taxon>
        <taxon>Liliopsida</taxon>
        <taxon>Zingiberales</taxon>
        <taxon>Musaceae</taxon>
        <taxon>Musa</taxon>
    </lineage>
</organism>
<evidence type="ECO:0000256" key="11">
    <source>
        <dbReference type="ARBA" id="ARBA00022989"/>
    </source>
</evidence>
<keyword evidence="4" id="KW-0808">Transferase</keyword>
<dbReference type="InterPro" id="IPR021881">
    <property type="entry name" value="NACK_C"/>
</dbReference>
<dbReference type="Pfam" id="PF00225">
    <property type="entry name" value="Kinesin"/>
    <property type="match status" value="1"/>
</dbReference>
<evidence type="ECO:0000256" key="5">
    <source>
        <dbReference type="ARBA" id="ARBA00022692"/>
    </source>
</evidence>
<evidence type="ECO:0000256" key="3">
    <source>
        <dbReference type="ARBA" id="ARBA00022527"/>
    </source>
</evidence>
<dbReference type="Proteomes" id="UP001055439">
    <property type="component" value="Chromosome 1"/>
</dbReference>
<dbReference type="InterPro" id="IPR045874">
    <property type="entry name" value="LRK10/LRL21-25-like"/>
</dbReference>
<feature type="compositionally biased region" description="Basic and acidic residues" evidence="17">
    <location>
        <begin position="914"/>
        <end position="924"/>
    </location>
</feature>
<dbReference type="InterPro" id="IPR008271">
    <property type="entry name" value="Ser/Thr_kinase_AS"/>
</dbReference>
<evidence type="ECO:0000256" key="15">
    <source>
        <dbReference type="PROSITE-ProRule" id="PRU00283"/>
    </source>
</evidence>
<keyword evidence="3" id="KW-0723">Serine/threonine-protein kinase</keyword>
<evidence type="ECO:0000256" key="9">
    <source>
        <dbReference type="ARBA" id="ARBA00022777"/>
    </source>
</evidence>
<dbReference type="SMART" id="SM00220">
    <property type="entry name" value="S_TKc"/>
    <property type="match status" value="1"/>
</dbReference>
<evidence type="ECO:0000256" key="10">
    <source>
        <dbReference type="ARBA" id="ARBA00022840"/>
    </source>
</evidence>
<evidence type="ECO:0000256" key="6">
    <source>
        <dbReference type="ARBA" id="ARBA00022701"/>
    </source>
</evidence>
<evidence type="ECO:0000256" key="1">
    <source>
        <dbReference type="ARBA" id="ARBA00004479"/>
    </source>
</evidence>
<keyword evidence="12 18" id="KW-0472">Membrane</keyword>
<dbReference type="GO" id="GO:0005874">
    <property type="term" value="C:microtubule"/>
    <property type="evidence" value="ECO:0007669"/>
    <property type="project" value="UniProtKB-KW"/>
</dbReference>
<evidence type="ECO:0000256" key="12">
    <source>
        <dbReference type="ARBA" id="ARBA00023136"/>
    </source>
</evidence>
<feature type="compositionally biased region" description="Polar residues" evidence="17">
    <location>
        <begin position="1120"/>
        <end position="1130"/>
    </location>
</feature>
<evidence type="ECO:0000256" key="13">
    <source>
        <dbReference type="ARBA" id="ARBA00023175"/>
    </source>
</evidence>
<feature type="region of interest" description="Disordered" evidence="17">
    <location>
        <begin position="910"/>
        <end position="931"/>
    </location>
</feature>
<dbReference type="SUPFAM" id="SSF56112">
    <property type="entry name" value="Protein kinase-like (PK-like)"/>
    <property type="match status" value="1"/>
</dbReference>
<dbReference type="GO" id="GO:0030247">
    <property type="term" value="F:polysaccharide binding"/>
    <property type="evidence" value="ECO:0007669"/>
    <property type="project" value="InterPro"/>
</dbReference>
<evidence type="ECO:0000256" key="19">
    <source>
        <dbReference type="SAM" id="SignalP"/>
    </source>
</evidence>